<dbReference type="GO" id="GO:0016616">
    <property type="term" value="F:oxidoreductase activity, acting on the CH-OH group of donors, NAD or NADP as acceptor"/>
    <property type="evidence" value="ECO:0007669"/>
    <property type="project" value="InterPro"/>
</dbReference>
<dbReference type="GO" id="GO:0051287">
    <property type="term" value="F:NAD binding"/>
    <property type="evidence" value="ECO:0007669"/>
    <property type="project" value="InterPro"/>
</dbReference>
<dbReference type="Pfam" id="PF02317">
    <property type="entry name" value="Octopine_DH"/>
    <property type="match status" value="1"/>
</dbReference>
<dbReference type="InterPro" id="IPR036291">
    <property type="entry name" value="NAD(P)-bd_dom_sf"/>
</dbReference>
<dbReference type="Proteomes" id="UP000291236">
    <property type="component" value="Chromosome"/>
</dbReference>
<dbReference type="Gene3D" id="3.40.50.720">
    <property type="entry name" value="NAD(P)-binding Rossmann-like Domain"/>
    <property type="match status" value="1"/>
</dbReference>
<gene>
    <name evidence="4" type="ORF">JCM31447_15750</name>
</gene>
<dbReference type="InterPro" id="IPR008927">
    <property type="entry name" value="6-PGluconate_DH-like_C_sf"/>
</dbReference>
<protein>
    <recommendedName>
        <fullName evidence="6">NAD/NADP octopine/nopaline dehydrogenase</fullName>
    </recommendedName>
</protein>
<proteinExistence type="predicted"/>
<sequence>MKKIAVIGCGHGGQALAGHFAILGHSVNLYAHPRHLGGYEAVHRNGGVQCQGVVQGFGKLNLVTTHIEEALKNIDYIFIALPVPAHEAIFINMLPFLESNQIVINLSGHFSGIFQYDILKRSGWEKDILIADITSFPYACRAENPSFANILAIKNKMGISSLNYSHGQEIKTAIQDFFPCELVTMSSFIETGLYDPCGISHPPSVLFNAGRIGNKEEYYFYKDGVSIETARFLEKIDEDRINIGKNLGFNLPPYYQVMNDYYGLSHKSIYDFFKNSPIHNKNKLNPKSLNDRYISEDVPFSLVPWYSLGQSAGYESSAMRNIIDITSILNQVDYLSAGRIITKDHLKAYKICG</sequence>
<keyword evidence="1" id="KW-0560">Oxidoreductase</keyword>
<dbReference type="EMBL" id="AP019368">
    <property type="protein sequence ID" value="BBH53132.1"/>
    <property type="molecule type" value="Genomic_DNA"/>
</dbReference>
<dbReference type="PANTHER" id="PTHR38015">
    <property type="entry name" value="BLR6086 PROTEIN"/>
    <property type="match status" value="1"/>
</dbReference>
<feature type="domain" description="Opine dehydrogenase" evidence="3">
    <location>
        <begin position="186"/>
        <end position="328"/>
    </location>
</feature>
<accession>A0A4P2VW11</accession>
<dbReference type="KEGG" id="sbf:JCM31447_15750"/>
<keyword evidence="5" id="KW-1185">Reference proteome</keyword>
<dbReference type="SUPFAM" id="SSF48179">
    <property type="entry name" value="6-phosphogluconate dehydrogenase C-terminal domain-like"/>
    <property type="match status" value="1"/>
</dbReference>
<dbReference type="RefSeq" id="WP_130608369.1">
    <property type="nucleotide sequence ID" value="NZ_AP019368.1"/>
</dbReference>
<dbReference type="PANTHER" id="PTHR38015:SF1">
    <property type="entry name" value="OPINE DEHYDROGENASE DOMAIN-CONTAINING PROTEIN"/>
    <property type="match status" value="1"/>
</dbReference>
<dbReference type="InterPro" id="IPR011128">
    <property type="entry name" value="G3P_DH_NAD-dep_N"/>
</dbReference>
<evidence type="ECO:0000313" key="4">
    <source>
        <dbReference type="EMBL" id="BBH53132.1"/>
    </source>
</evidence>
<reference evidence="4 5" key="1">
    <citation type="submission" date="2018-12" db="EMBL/GenBank/DDBJ databases">
        <title>Rubrispira sanarue gen. nov., sp., nov., a member of the order Silvanigrellales, isolated from a brackish lake in Hamamatsu Japan.</title>
        <authorList>
            <person name="Maejima Y."/>
            <person name="Iino T."/>
            <person name="Muraguchi Y."/>
            <person name="Fukuda K."/>
            <person name="Nojiri H."/>
            <person name="Ohkuma M."/>
            <person name="Moriuchi R."/>
            <person name="Dohra H."/>
            <person name="Kimbara K."/>
            <person name="Shintani M."/>
        </authorList>
    </citation>
    <scope>NUCLEOTIDE SEQUENCE [LARGE SCALE GENOMIC DNA]</scope>
    <source>
        <strain evidence="4 5">RF1110005</strain>
    </source>
</reference>
<evidence type="ECO:0000259" key="2">
    <source>
        <dbReference type="Pfam" id="PF01210"/>
    </source>
</evidence>
<evidence type="ECO:0000313" key="5">
    <source>
        <dbReference type="Proteomes" id="UP000291236"/>
    </source>
</evidence>
<evidence type="ECO:0008006" key="6">
    <source>
        <dbReference type="Google" id="ProtNLM"/>
    </source>
</evidence>
<dbReference type="Gene3D" id="1.10.1040.10">
    <property type="entry name" value="N-(1-d-carboxylethyl)-l-norvaline Dehydrogenase, domain 2"/>
    <property type="match status" value="1"/>
</dbReference>
<dbReference type="InterPro" id="IPR051729">
    <property type="entry name" value="Opine/Lysopine_DH"/>
</dbReference>
<dbReference type="AlphaFoldDB" id="A0A4P2VW11"/>
<dbReference type="OrthoDB" id="6135265at2"/>
<evidence type="ECO:0000256" key="1">
    <source>
        <dbReference type="ARBA" id="ARBA00023002"/>
    </source>
</evidence>
<name>A0A4P2VW11_FLUSA</name>
<organism evidence="4 5">
    <name type="scientific">Fluviispira sanaruensis</name>
    <dbReference type="NCBI Taxonomy" id="2493639"/>
    <lineage>
        <taxon>Bacteria</taxon>
        <taxon>Pseudomonadati</taxon>
        <taxon>Bdellovibrionota</taxon>
        <taxon>Oligoflexia</taxon>
        <taxon>Silvanigrellales</taxon>
        <taxon>Silvanigrellaceae</taxon>
        <taxon>Fluviispira</taxon>
    </lineage>
</organism>
<feature type="domain" description="Glycerol-3-phosphate dehydrogenase NAD-dependent N-terminal" evidence="2">
    <location>
        <begin position="3"/>
        <end position="107"/>
    </location>
</feature>
<dbReference type="SUPFAM" id="SSF51735">
    <property type="entry name" value="NAD(P)-binding Rossmann-fold domains"/>
    <property type="match status" value="1"/>
</dbReference>
<evidence type="ECO:0000259" key="3">
    <source>
        <dbReference type="Pfam" id="PF02317"/>
    </source>
</evidence>
<dbReference type="InterPro" id="IPR013328">
    <property type="entry name" value="6PGD_dom2"/>
</dbReference>
<dbReference type="Pfam" id="PF01210">
    <property type="entry name" value="NAD_Gly3P_dh_N"/>
    <property type="match status" value="1"/>
</dbReference>
<dbReference type="GO" id="GO:0046168">
    <property type="term" value="P:glycerol-3-phosphate catabolic process"/>
    <property type="evidence" value="ECO:0007669"/>
    <property type="project" value="InterPro"/>
</dbReference>
<dbReference type="InterPro" id="IPR003421">
    <property type="entry name" value="Opine_DH"/>
</dbReference>